<evidence type="ECO:0000256" key="6">
    <source>
        <dbReference type="HAMAP-Rule" id="MF_01977"/>
    </source>
</evidence>
<feature type="binding site" evidence="6">
    <location>
        <begin position="213"/>
        <end position="215"/>
    </location>
    <ligand>
        <name>substrate</name>
    </ligand>
</feature>
<evidence type="ECO:0000256" key="3">
    <source>
        <dbReference type="ARBA" id="ARBA00022723"/>
    </source>
</evidence>
<comment type="caution">
    <text evidence="9">The sequence shown here is derived from an EMBL/GenBank/DDBJ whole genome shotgun (WGS) entry which is preliminary data.</text>
</comment>
<dbReference type="PRINTS" id="PR00476">
    <property type="entry name" value="PHFRCTKINASE"/>
</dbReference>
<feature type="region of interest" description="Disordered" evidence="7">
    <location>
        <begin position="1"/>
        <end position="21"/>
    </location>
</feature>
<keyword evidence="2 6" id="KW-0808">Transferase</keyword>
<dbReference type="InterPro" id="IPR022953">
    <property type="entry name" value="ATP_PFK"/>
</dbReference>
<feature type="binding site" evidence="6">
    <location>
        <begin position="342"/>
        <end position="345"/>
    </location>
    <ligand>
        <name>substrate</name>
    </ligand>
</feature>
<keyword evidence="3 6" id="KW-0479">Metal-binding</keyword>
<dbReference type="AlphaFoldDB" id="A0A0M0J664"/>
<sequence length="428" mass="45919">MVNTTGVSQMRPKDPDSANPPKKVALLTAGGLAPCLSSAVGALITEYAVKHPSTEIICYINGYKGLLLGDSIFVTPGIRATASALHLHGGSPIGNSRVKLTNVKDCVKRGLVKEGEDPQRVAADQLIKDGVEVLHTIGGDDTNTAAADLAAFLAREGYNLTVIGLPKTIDNDVYPITQSLGAWTAAEEGAKFFENVGAEATANPRMMIVHEVMGRDCGWLTAATAAKYRERLAERSLLPMIGLTRGRLDVHAVYIPELSIDLEAEALRLKAILDENDNVNIFISEGAGVKDIVAKMEAEGKKVERDAFGHVKLDSINPGKYFADTISAMIGAEKVLVQKSGYFARAAPANKADLRLIQQTAELAVQQACIRGSGVCAMDEDQGHVMRCIEFPRIKGGKPFDTSVEWFQTMLTEIGQPIPEAFPVGRAH</sequence>
<dbReference type="InterPro" id="IPR035966">
    <property type="entry name" value="PKF_sf"/>
</dbReference>
<evidence type="ECO:0000256" key="4">
    <source>
        <dbReference type="ARBA" id="ARBA00022777"/>
    </source>
</evidence>
<protein>
    <recommendedName>
        <fullName evidence="6">Pyrophosphate--fructose 6-phosphate 1-phosphotransferase</fullName>
        <ecNumber evidence="6">2.7.1.90</ecNumber>
    </recommendedName>
    <alternativeName>
        <fullName evidence="6">6-phosphofructokinase, pyrophosphate dependent</fullName>
    </alternativeName>
    <alternativeName>
        <fullName evidence="6">PPi-dependent phosphofructokinase</fullName>
        <shortName evidence="6">PPi-PFK</shortName>
    </alternativeName>
    <alternativeName>
        <fullName evidence="6">Pyrophosphate-dependent 6-phosphofructose-1-kinase</fullName>
    </alternativeName>
</protein>
<gene>
    <name evidence="9" type="ORF">Ctob_006276</name>
</gene>
<dbReference type="InterPro" id="IPR000023">
    <property type="entry name" value="Phosphofructokinase_dom"/>
</dbReference>
<dbReference type="HAMAP" id="MF_01977">
    <property type="entry name" value="Phosphofructokinase_II_P"/>
    <property type="match status" value="1"/>
</dbReference>
<feature type="binding site" evidence="6">
    <location>
        <begin position="168"/>
        <end position="170"/>
    </location>
    <ligand>
        <name>substrate</name>
    </ligand>
</feature>
<evidence type="ECO:0000256" key="2">
    <source>
        <dbReference type="ARBA" id="ARBA00022679"/>
    </source>
</evidence>
<dbReference type="OrthoDB" id="537915at2759"/>
<feature type="binding site" evidence="6">
    <location>
        <position position="31"/>
    </location>
    <ligand>
        <name>diphosphate</name>
        <dbReference type="ChEBI" id="CHEBI:33019"/>
    </ligand>
</feature>
<evidence type="ECO:0000256" key="5">
    <source>
        <dbReference type="ARBA" id="ARBA00022842"/>
    </source>
</evidence>
<evidence type="ECO:0000256" key="7">
    <source>
        <dbReference type="SAM" id="MobiDB-lite"/>
    </source>
</evidence>
<comment type="pathway">
    <text evidence="6">Carbohydrate degradation; glycolysis; D-glyceraldehyde 3-phosphate and glycerone phosphate from D-glucose: step 3/4.</text>
</comment>
<comment type="subcellular location">
    <subcellularLocation>
        <location evidence="6">Cytoplasm</location>
    </subcellularLocation>
</comment>
<dbReference type="GO" id="GO:0047334">
    <property type="term" value="F:diphosphate-fructose-6-phosphate 1-phosphotransferase activity"/>
    <property type="evidence" value="ECO:0007669"/>
    <property type="project" value="UniProtKB-EC"/>
</dbReference>
<dbReference type="NCBIfam" id="NF005121">
    <property type="entry name" value="PRK06555.1"/>
    <property type="match status" value="1"/>
</dbReference>
<evidence type="ECO:0000313" key="9">
    <source>
        <dbReference type="EMBL" id="KOO21718.1"/>
    </source>
</evidence>
<dbReference type="Gene3D" id="3.40.50.450">
    <property type="match status" value="1"/>
</dbReference>
<keyword evidence="5 6" id="KW-0460">Magnesium</keyword>
<organism evidence="9 10">
    <name type="scientific">Chrysochromulina tobinii</name>
    <dbReference type="NCBI Taxonomy" id="1460289"/>
    <lineage>
        <taxon>Eukaryota</taxon>
        <taxon>Haptista</taxon>
        <taxon>Haptophyta</taxon>
        <taxon>Prymnesiophyceae</taxon>
        <taxon>Prymnesiales</taxon>
        <taxon>Chrysochromulinaceae</taxon>
        <taxon>Chrysochromulina</taxon>
    </lineage>
</organism>
<dbReference type="PANTHER" id="PTHR45770">
    <property type="entry name" value="ATP-DEPENDENT 6-PHOSPHOFRUCTOKINASE 1"/>
    <property type="match status" value="1"/>
</dbReference>
<dbReference type="GO" id="GO:0003872">
    <property type="term" value="F:6-phosphofructokinase activity"/>
    <property type="evidence" value="ECO:0007669"/>
    <property type="project" value="UniProtKB-UniRule"/>
</dbReference>
<comment type="cofactor">
    <cofactor evidence="1 6">
        <name>Mg(2+)</name>
        <dbReference type="ChEBI" id="CHEBI:18420"/>
    </cofactor>
</comment>
<proteinExistence type="inferred from homology"/>
<dbReference type="GO" id="GO:0005737">
    <property type="term" value="C:cytoplasm"/>
    <property type="evidence" value="ECO:0007669"/>
    <property type="project" value="UniProtKB-SubCell"/>
</dbReference>
<comment type="function">
    <text evidence="6">Catalyzes the phosphorylation of D-fructose 6-phosphate, the first committing step of glycolysis. Uses inorganic phosphate (PPi) as phosphoryl donor instead of ATP like common ATP-dependent phosphofructokinases (ATP-PFKs), which renders the reaction reversible, and can thus function both in glycolysis and gluconeogenesis. Consistently, PPi-PFK can replace the enzymes of both the forward (ATP-PFK) and reverse (fructose-bisphosphatase (FBPase)) reactions.</text>
</comment>
<dbReference type="EMBL" id="JWZX01003340">
    <property type="protein sequence ID" value="KOO21718.1"/>
    <property type="molecule type" value="Genomic_DNA"/>
</dbReference>
<reference evidence="10" key="1">
    <citation type="journal article" date="2015" name="PLoS Genet.">
        <title>Genome Sequence and Transcriptome Analyses of Chrysochromulina tobin: Metabolic Tools for Enhanced Algal Fitness in the Prominent Order Prymnesiales (Haptophyceae).</title>
        <authorList>
            <person name="Hovde B.T."/>
            <person name="Deodato C.R."/>
            <person name="Hunsperger H.M."/>
            <person name="Ryken S.A."/>
            <person name="Yost W."/>
            <person name="Jha R.K."/>
            <person name="Patterson J."/>
            <person name="Monnat R.J. Jr."/>
            <person name="Barlow S.B."/>
            <person name="Starkenburg S.R."/>
            <person name="Cattolico R.A."/>
        </authorList>
    </citation>
    <scope>NUCLEOTIDE SEQUENCE</scope>
    <source>
        <strain evidence="10">CCMP291</strain>
    </source>
</reference>
<feature type="site" description="Important for catalytic activity and substrate specificity; stabilizes the transition state when the phosphoryl donor is PPi; prevents ATP from binding by mimicking the alpha-phosphate group of ATP" evidence="6">
    <location>
        <position position="141"/>
    </location>
</feature>
<keyword evidence="6" id="KW-0324">Glycolysis</keyword>
<feature type="binding site" evidence="6">
    <location>
        <position position="140"/>
    </location>
    <ligand>
        <name>Mg(2+)</name>
        <dbReference type="ChEBI" id="CHEBI:18420"/>
        <note>catalytic</note>
    </ligand>
</feature>
<dbReference type="InterPro" id="IPR011405">
    <property type="entry name" value="PPi-PFK_SMc01852"/>
</dbReference>
<dbReference type="SUPFAM" id="SSF53784">
    <property type="entry name" value="Phosphofructokinase"/>
    <property type="match status" value="1"/>
</dbReference>
<evidence type="ECO:0000256" key="1">
    <source>
        <dbReference type="ARBA" id="ARBA00001946"/>
    </source>
</evidence>
<comment type="subunit">
    <text evidence="6">Homodimer or homotetramer.</text>
</comment>
<dbReference type="GO" id="GO:0006002">
    <property type="term" value="P:fructose 6-phosphate metabolic process"/>
    <property type="evidence" value="ECO:0007669"/>
    <property type="project" value="InterPro"/>
</dbReference>
<evidence type="ECO:0000313" key="10">
    <source>
        <dbReference type="Proteomes" id="UP000037460"/>
    </source>
</evidence>
<keyword evidence="6" id="KW-0963">Cytoplasm</keyword>
<keyword evidence="10" id="KW-1185">Reference proteome</keyword>
<dbReference type="InterPro" id="IPR050929">
    <property type="entry name" value="PFKA"/>
</dbReference>
<feature type="binding site" evidence="6">
    <location>
        <position position="285"/>
    </location>
    <ligand>
        <name>substrate</name>
    </ligand>
</feature>
<keyword evidence="4 6" id="KW-0418">Kinase</keyword>
<dbReference type="Proteomes" id="UP000037460">
    <property type="component" value="Unassembled WGS sequence"/>
</dbReference>
<comment type="similarity">
    <text evidence="6">Belongs to the phosphofructokinase type A (PFKA) family. PPi-dependent PFK group II subfamily. Clade 'P' sub-subfamily.</text>
</comment>
<dbReference type="EC" id="2.7.1.90" evidence="6"/>
<dbReference type="UniPathway" id="UPA00109">
    <property type="reaction ID" value="UER00182"/>
</dbReference>
<feature type="domain" description="Phosphofructokinase" evidence="8">
    <location>
        <begin position="23"/>
        <end position="312"/>
    </location>
</feature>
<feature type="site" description="Important for catalytic activity; stabilizes the transition state when the phosphoryl donor is PPi" evidence="6">
    <location>
        <position position="167"/>
    </location>
</feature>
<comment type="catalytic activity">
    <reaction evidence="6">
        <text>beta-D-fructose 6-phosphate + diphosphate = beta-D-fructose 1,6-bisphosphate + phosphate + H(+)</text>
        <dbReference type="Rhea" id="RHEA:13613"/>
        <dbReference type="ChEBI" id="CHEBI:15378"/>
        <dbReference type="ChEBI" id="CHEBI:32966"/>
        <dbReference type="ChEBI" id="CHEBI:33019"/>
        <dbReference type="ChEBI" id="CHEBI:43474"/>
        <dbReference type="ChEBI" id="CHEBI:57634"/>
        <dbReference type="EC" id="2.7.1.90"/>
    </reaction>
</comment>
<name>A0A0M0J664_9EUKA</name>
<comment type="activity regulation">
    <text evidence="6">Non-allosteric.</text>
</comment>
<dbReference type="Pfam" id="PF00365">
    <property type="entry name" value="PFK"/>
    <property type="match status" value="1"/>
</dbReference>
<dbReference type="GO" id="GO:0046872">
    <property type="term" value="F:metal ion binding"/>
    <property type="evidence" value="ECO:0007669"/>
    <property type="project" value="UniProtKB-KW"/>
</dbReference>
<feature type="active site" description="Proton acceptor" evidence="6">
    <location>
        <position position="170"/>
    </location>
</feature>
<evidence type="ECO:0000259" key="8">
    <source>
        <dbReference type="Pfam" id="PF00365"/>
    </source>
</evidence>
<accession>A0A0M0J664</accession>